<dbReference type="InterPro" id="IPR006097">
    <property type="entry name" value="Glu/Leu/Phe/Val/Trp_DH_dimer"/>
</dbReference>
<dbReference type="SUPFAM" id="SSF51735">
    <property type="entry name" value="NAD(P)-binding Rossmann-fold domains"/>
    <property type="match status" value="1"/>
</dbReference>
<evidence type="ECO:0000313" key="9">
    <source>
        <dbReference type="EMBL" id="XCJ16318.1"/>
    </source>
</evidence>
<dbReference type="SUPFAM" id="SSF53223">
    <property type="entry name" value="Aminoacid dehydrogenase-like, N-terminal domain"/>
    <property type="match status" value="1"/>
</dbReference>
<proteinExistence type="inferred from homology"/>
<dbReference type="SMART" id="SM00839">
    <property type="entry name" value="ELFV_dehydrog"/>
    <property type="match status" value="1"/>
</dbReference>
<dbReference type="EMBL" id="CP159510">
    <property type="protein sequence ID" value="XCJ16318.1"/>
    <property type="molecule type" value="Genomic_DNA"/>
</dbReference>
<dbReference type="Pfam" id="PF02812">
    <property type="entry name" value="ELFV_dehydrog_N"/>
    <property type="match status" value="1"/>
</dbReference>
<comment type="similarity">
    <text evidence="1 4 7">Belongs to the Glu/Leu/Phe/Val dehydrogenases family.</text>
</comment>
<feature type="site" description="Important for catalysis" evidence="6">
    <location>
        <position position="159"/>
    </location>
</feature>
<dbReference type="AlphaFoldDB" id="A0AAU8IDZ6"/>
<evidence type="ECO:0000256" key="1">
    <source>
        <dbReference type="ARBA" id="ARBA00006382"/>
    </source>
</evidence>
<reference evidence="9" key="1">
    <citation type="submission" date="2024-06" db="EMBL/GenBank/DDBJ databases">
        <authorList>
            <person name="Fan A."/>
            <person name="Zhang F.Y."/>
            <person name="Zhang L."/>
        </authorList>
    </citation>
    <scope>NUCLEOTIDE SEQUENCE</scope>
    <source>
        <strain evidence="9">Y61</strain>
    </source>
</reference>
<evidence type="ECO:0000256" key="3">
    <source>
        <dbReference type="ARBA" id="ARBA00023002"/>
    </source>
</evidence>
<dbReference type="PANTHER" id="PTHR11606">
    <property type="entry name" value="GLUTAMATE DEHYDROGENASE"/>
    <property type="match status" value="1"/>
</dbReference>
<dbReference type="InterPro" id="IPR014362">
    <property type="entry name" value="Glu_DH"/>
</dbReference>
<dbReference type="GO" id="GO:0004352">
    <property type="term" value="F:glutamate dehydrogenase (NAD+) activity"/>
    <property type="evidence" value="ECO:0007669"/>
    <property type="project" value="TreeGrafter"/>
</dbReference>
<dbReference type="InterPro" id="IPR006095">
    <property type="entry name" value="Glu/Leu/Phe/Val/Trp_DH"/>
</dbReference>
<evidence type="ECO:0000259" key="8">
    <source>
        <dbReference type="SMART" id="SM00839"/>
    </source>
</evidence>
<dbReference type="PRINTS" id="PR00082">
    <property type="entry name" value="GLFDHDRGNASE"/>
</dbReference>
<evidence type="ECO:0000256" key="4">
    <source>
        <dbReference type="PIRNR" id="PIRNR000185"/>
    </source>
</evidence>
<dbReference type="Gene3D" id="1.10.8.1210">
    <property type="match status" value="2"/>
</dbReference>
<dbReference type="InterPro" id="IPR046346">
    <property type="entry name" value="Aminoacid_DH-like_N_sf"/>
</dbReference>
<dbReference type="InterPro" id="IPR033524">
    <property type="entry name" value="Glu/Leu/Phe/Val_DH_AS"/>
</dbReference>
<keyword evidence="3 4" id="KW-0560">Oxidoreductase</keyword>
<sequence length="427" mass="46723">MSAARSEQGFRNRGKTDNQILTSVQNMIQDAMDILGYGSDLFELLKEPKRILKVRIPVRMDHGKVQVFTGYRAQYMDAVGPTKGGVLMHPDVNEDQVKALSMWNGIKSSILSLPFGGAKGGVVCDPRTMSFRELEHLTRGYIRAISSVIGPAKDIPAMDPFSSPQLMSWMADEYRNTHPGESASFITGKPIVLGGLRGRDTAIADGMVSFIRETAHIRRLDLKSSGMIVQGFGSAGSLIAKSLYDSGVRIVGISDAYGALYNPDGLQMDELLNSRDSFGTVTKLFEHTITNKELLEKPCDILVLAAIENQITESNAKKIRARAVIEGTGGAISDKGAQMLEEENILVIPEIIAGAGDVAFSYLEWARHLQGNIWTDQEVGKKLSQILTGALHDVSETAKERKVIMKKAALLVGIERLAEAVRYRGWV</sequence>
<dbReference type="Gene3D" id="3.40.50.10860">
    <property type="entry name" value="Leucine Dehydrogenase, chain A, domain 1"/>
    <property type="match status" value="1"/>
</dbReference>
<evidence type="ECO:0000256" key="2">
    <source>
        <dbReference type="ARBA" id="ARBA00012896"/>
    </source>
</evidence>
<evidence type="ECO:0000256" key="7">
    <source>
        <dbReference type="RuleBase" id="RU004417"/>
    </source>
</evidence>
<accession>A0AAU8IDZ6</accession>
<dbReference type="Pfam" id="PF00208">
    <property type="entry name" value="ELFV_dehydrog"/>
    <property type="match status" value="1"/>
</dbReference>
<feature type="domain" description="Glutamate/phenylalanine/leucine/valine/L-tryptophan dehydrogenase C-terminal" evidence="8">
    <location>
        <begin position="196"/>
        <end position="425"/>
    </location>
</feature>
<dbReference type="RefSeq" id="WP_129928937.1">
    <property type="nucleotide sequence ID" value="NZ_CP159510.1"/>
</dbReference>
<protein>
    <recommendedName>
        <fullName evidence="2 4">Glutamate dehydrogenase</fullName>
    </recommendedName>
</protein>
<dbReference type="InterPro" id="IPR006096">
    <property type="entry name" value="Glu/Leu/Phe/Val/Trp_DH_C"/>
</dbReference>
<evidence type="ECO:0000256" key="5">
    <source>
        <dbReference type="PIRSR" id="PIRSR000185-1"/>
    </source>
</evidence>
<dbReference type="Gene3D" id="3.40.50.720">
    <property type="entry name" value="NAD(P)-binding Rossmann-like Domain"/>
    <property type="match status" value="1"/>
</dbReference>
<name>A0AAU8IDZ6_9BACL</name>
<dbReference type="GO" id="GO:0006538">
    <property type="term" value="P:L-glutamate catabolic process"/>
    <property type="evidence" value="ECO:0007669"/>
    <property type="project" value="TreeGrafter"/>
</dbReference>
<dbReference type="InterPro" id="IPR036291">
    <property type="entry name" value="NAD(P)-bd_dom_sf"/>
</dbReference>
<dbReference type="PIRSF" id="PIRSF000185">
    <property type="entry name" value="Glu_DH"/>
    <property type="match status" value="1"/>
</dbReference>
<feature type="active site" description="Proton donor" evidence="5">
    <location>
        <position position="119"/>
    </location>
</feature>
<organism evidence="9">
    <name type="scientific">Sporolactobacillus sp. Y61</name>
    <dbReference type="NCBI Taxonomy" id="3160863"/>
    <lineage>
        <taxon>Bacteria</taxon>
        <taxon>Bacillati</taxon>
        <taxon>Bacillota</taxon>
        <taxon>Bacilli</taxon>
        <taxon>Bacillales</taxon>
        <taxon>Sporolactobacillaceae</taxon>
        <taxon>Sporolactobacillus</taxon>
    </lineage>
</organism>
<evidence type="ECO:0000256" key="6">
    <source>
        <dbReference type="PIRSR" id="PIRSR000185-3"/>
    </source>
</evidence>
<dbReference type="PROSITE" id="PS00074">
    <property type="entry name" value="GLFV_DEHYDROGENASE"/>
    <property type="match status" value="1"/>
</dbReference>
<gene>
    <name evidence="9" type="ORF">ABNN70_11610</name>
</gene>
<dbReference type="PANTHER" id="PTHR11606:SF13">
    <property type="entry name" value="GLUTAMATE DEHYDROGENASE 1, MITOCHONDRIAL"/>
    <property type="match status" value="1"/>
</dbReference>